<dbReference type="HOGENOM" id="CLU_3057306_0_0_2"/>
<evidence type="ECO:0000313" key="2">
    <source>
        <dbReference type="Proteomes" id="UP000001479"/>
    </source>
</evidence>
<dbReference type="EMBL" id="CP001402">
    <property type="protein sequence ID" value="ACR41986.1"/>
    <property type="molecule type" value="Genomic_DNA"/>
</dbReference>
<organism evidence="1 2">
    <name type="scientific">Saccharolobus islandicus (strain M.16.4 / Kamchatka #3)</name>
    <name type="common">Sulfolobus islandicus</name>
    <dbReference type="NCBI Taxonomy" id="426118"/>
    <lineage>
        <taxon>Archaea</taxon>
        <taxon>Thermoproteota</taxon>
        <taxon>Thermoprotei</taxon>
        <taxon>Sulfolobales</taxon>
        <taxon>Sulfolobaceae</taxon>
        <taxon>Saccharolobus</taxon>
    </lineage>
</organism>
<accession>C4KHC2</accession>
<name>C4KHC2_SACI6</name>
<protein>
    <submittedName>
        <fullName evidence="1">Uncharacterized protein</fullName>
    </submittedName>
</protein>
<dbReference type="GeneID" id="84063365"/>
<reference evidence="1 2" key="1">
    <citation type="journal article" date="2009" name="Proc. Natl. Acad. Sci. U.S.A.">
        <title>Biogeography of the Sulfolobus islandicus pan-genome.</title>
        <authorList>
            <person name="Reno M.L."/>
            <person name="Held N.L."/>
            <person name="Fields C.J."/>
            <person name="Burke P.V."/>
            <person name="Whitaker R.J."/>
        </authorList>
    </citation>
    <scope>NUCLEOTIDE SEQUENCE [LARGE SCALE GENOMIC DNA]</scope>
    <source>
        <strain evidence="2">M.16.4 / Kamchatka #3</strain>
    </source>
</reference>
<proteinExistence type="predicted"/>
<evidence type="ECO:0000313" key="1">
    <source>
        <dbReference type="EMBL" id="ACR41986.1"/>
    </source>
</evidence>
<dbReference type="Proteomes" id="UP000001479">
    <property type="component" value="Chromosome"/>
</dbReference>
<dbReference type="RefSeq" id="WP_012735950.1">
    <property type="nucleotide sequence ID" value="NC_012726.1"/>
</dbReference>
<dbReference type="KEGG" id="sid:M164_1380"/>
<sequence>MIKTEDTGEYYYIGGISPVWVGGSNIAVYQDGAAFRGSVKLPAKARDIFISNG</sequence>
<dbReference type="AlphaFoldDB" id="C4KHC2"/>
<gene>
    <name evidence="1" type="ordered locus">M164_1380</name>
</gene>